<name>A0A1L7WXR0_9HELO</name>
<feature type="compositionally biased region" description="Basic and acidic residues" evidence="1">
    <location>
        <begin position="10"/>
        <end position="25"/>
    </location>
</feature>
<accession>A0A1L7WXR0</accession>
<evidence type="ECO:0000256" key="1">
    <source>
        <dbReference type="SAM" id="MobiDB-lite"/>
    </source>
</evidence>
<dbReference type="EMBL" id="FJOG01000010">
    <property type="protein sequence ID" value="CZR57557.1"/>
    <property type="molecule type" value="Genomic_DNA"/>
</dbReference>
<dbReference type="Proteomes" id="UP000184330">
    <property type="component" value="Unassembled WGS sequence"/>
</dbReference>
<keyword evidence="3" id="KW-1185">Reference proteome</keyword>
<dbReference type="AlphaFoldDB" id="A0A1L7WXR0"/>
<evidence type="ECO:0000313" key="2">
    <source>
        <dbReference type="EMBL" id="CZR57557.1"/>
    </source>
</evidence>
<evidence type="ECO:0000313" key="3">
    <source>
        <dbReference type="Proteomes" id="UP000184330"/>
    </source>
</evidence>
<dbReference type="OrthoDB" id="10391259at2759"/>
<gene>
    <name evidence="2" type="ORF">PAC_07446</name>
</gene>
<sequence>MIVNNEIEDKDPGEVDKLEEQDALARADQSGQQDAAAPEPLPTNNGAEDNANHDLEAAPPAGNVVHAYHNLEVAWITFCLSIYSSWSAQLSSASSPTPPTTLVLLRRSSVDCSSTCRSVLCVSSTRALSGPGLRLSLSMHLVENGAVPMPSDRSASDLSAWVLEWQRCC</sequence>
<proteinExistence type="predicted"/>
<feature type="region of interest" description="Disordered" evidence="1">
    <location>
        <begin position="1"/>
        <end position="58"/>
    </location>
</feature>
<organism evidence="2 3">
    <name type="scientific">Phialocephala subalpina</name>
    <dbReference type="NCBI Taxonomy" id="576137"/>
    <lineage>
        <taxon>Eukaryota</taxon>
        <taxon>Fungi</taxon>
        <taxon>Dikarya</taxon>
        <taxon>Ascomycota</taxon>
        <taxon>Pezizomycotina</taxon>
        <taxon>Leotiomycetes</taxon>
        <taxon>Helotiales</taxon>
        <taxon>Mollisiaceae</taxon>
        <taxon>Phialocephala</taxon>
        <taxon>Phialocephala fortinii species complex</taxon>
    </lineage>
</organism>
<protein>
    <submittedName>
        <fullName evidence="2">Uncharacterized protein</fullName>
    </submittedName>
</protein>
<reference evidence="2 3" key="1">
    <citation type="submission" date="2016-03" db="EMBL/GenBank/DDBJ databases">
        <authorList>
            <person name="Ploux O."/>
        </authorList>
    </citation>
    <scope>NUCLEOTIDE SEQUENCE [LARGE SCALE GENOMIC DNA]</scope>
    <source>
        <strain evidence="2 3">UAMH 11012</strain>
    </source>
</reference>